<feature type="compositionally biased region" description="Basic residues" evidence="1">
    <location>
        <begin position="113"/>
        <end position="125"/>
    </location>
</feature>
<feature type="region of interest" description="Disordered" evidence="1">
    <location>
        <begin position="67"/>
        <end position="125"/>
    </location>
</feature>
<dbReference type="Proteomes" id="UP000031838">
    <property type="component" value="Chromosome 2"/>
</dbReference>
<name>A0A0B6S0G8_BURPL</name>
<gene>
    <name evidence="2" type="ORF">BGL_2c10700</name>
</gene>
<feature type="compositionally biased region" description="Polar residues" evidence="1">
    <location>
        <begin position="90"/>
        <end position="108"/>
    </location>
</feature>
<dbReference type="AlphaFoldDB" id="A0A0B6S0G8"/>
<reference evidence="2 3" key="2">
    <citation type="journal article" date="2016" name="Appl. Microbiol. Biotechnol.">
        <title>Mutations improving production and secretion of extracellular lipase by Burkholderia glumae PG1.</title>
        <authorList>
            <person name="Knapp A."/>
            <person name="Voget S."/>
            <person name="Gao R."/>
            <person name="Zaburannyi N."/>
            <person name="Krysciak D."/>
            <person name="Breuer M."/>
            <person name="Hauer B."/>
            <person name="Streit W.R."/>
            <person name="Muller R."/>
            <person name="Daniel R."/>
            <person name="Jaeger K.E."/>
        </authorList>
    </citation>
    <scope>NUCLEOTIDE SEQUENCE [LARGE SCALE GENOMIC DNA]</scope>
    <source>
        <strain evidence="2 3">PG1</strain>
    </source>
</reference>
<protein>
    <submittedName>
        <fullName evidence="2">Uncharacterized protein</fullName>
    </submittedName>
</protein>
<evidence type="ECO:0000313" key="2">
    <source>
        <dbReference type="EMBL" id="AJK49148.1"/>
    </source>
</evidence>
<evidence type="ECO:0000256" key="1">
    <source>
        <dbReference type="SAM" id="MobiDB-lite"/>
    </source>
</evidence>
<sequence length="125" mass="13217">MDHATFVAALAREGFAAPAAVRREPGTLAGLARPFGAKAPIVAGGTTPRVAGATVYRPGDVFHLPSDTPHLEFRGPDGVDYPVGRKQTRRIQSSRSFRSPSQTAQAASSMPARGRRTGTRHAVRA</sequence>
<proteinExistence type="predicted"/>
<dbReference type="KEGG" id="bgp:BGL_2c10700"/>
<accession>A0A0B6S0G8</accession>
<dbReference type="HOGENOM" id="CLU_162499_0_0_4"/>
<reference evidence="3" key="1">
    <citation type="submission" date="2011-03" db="EMBL/GenBank/DDBJ databases">
        <authorList>
            <person name="Voget S."/>
            <person name="Streit W.R."/>
            <person name="Jaeger K.E."/>
            <person name="Daniel R."/>
        </authorList>
    </citation>
    <scope>NUCLEOTIDE SEQUENCE [LARGE SCALE GENOMIC DNA]</scope>
    <source>
        <strain evidence="3">PG1</strain>
    </source>
</reference>
<organism evidence="2 3">
    <name type="scientific">Burkholderia plantarii</name>
    <dbReference type="NCBI Taxonomy" id="41899"/>
    <lineage>
        <taxon>Bacteria</taxon>
        <taxon>Pseudomonadati</taxon>
        <taxon>Pseudomonadota</taxon>
        <taxon>Betaproteobacteria</taxon>
        <taxon>Burkholderiales</taxon>
        <taxon>Burkholderiaceae</taxon>
        <taxon>Burkholderia</taxon>
    </lineage>
</organism>
<evidence type="ECO:0000313" key="3">
    <source>
        <dbReference type="Proteomes" id="UP000031838"/>
    </source>
</evidence>
<dbReference type="EMBL" id="CP002581">
    <property type="protein sequence ID" value="AJK49148.1"/>
    <property type="molecule type" value="Genomic_DNA"/>
</dbReference>
<dbReference type="RefSeq" id="WP_226993770.1">
    <property type="nucleotide sequence ID" value="NZ_CP002581.1"/>
</dbReference>
<keyword evidence="3" id="KW-1185">Reference proteome</keyword>